<dbReference type="Gene3D" id="1.10.260.40">
    <property type="entry name" value="lambda repressor-like DNA-binding domains"/>
    <property type="match status" value="1"/>
</dbReference>
<protein>
    <submittedName>
        <fullName evidence="2">Helix-turn-helix domain-containing protein</fullName>
    </submittedName>
</protein>
<dbReference type="RefSeq" id="WP_181266837.1">
    <property type="nucleotide sequence ID" value="NZ_BAAAGB010000002.1"/>
</dbReference>
<accession>A0A7V8RB48</accession>
<dbReference type="InterPro" id="IPR010982">
    <property type="entry name" value="Lambda_DNA-bd_dom_sf"/>
</dbReference>
<evidence type="ECO:0000313" key="2">
    <source>
        <dbReference type="EMBL" id="MBA1373186.1"/>
    </source>
</evidence>
<dbReference type="PROSITE" id="PS50943">
    <property type="entry name" value="HTH_CROC1"/>
    <property type="match status" value="1"/>
</dbReference>
<dbReference type="Proteomes" id="UP000589292">
    <property type="component" value="Unassembled WGS sequence"/>
</dbReference>
<gene>
    <name evidence="2" type="ORF">FG486_02455</name>
</gene>
<reference evidence="2 3" key="1">
    <citation type="journal article" date="1994" name="Int. J. Syst. Bacteriol.">
        <title>Phylogenetic positions of novel aerobic, bacteriochlorophyll a-containing bacteria and description of Roseococcus thiosulfatophilus gen. nov., sp. nov., Erythromicrobium ramosum gen. nov., sp. nov., and Erythrobacter litoralis sp. nov.</title>
        <authorList>
            <person name="Yurkov V."/>
            <person name="Stackebrandt E."/>
            <person name="Holmes A."/>
            <person name="Fuerst J.A."/>
            <person name="Hugenholtz P."/>
            <person name="Golecki J."/>
            <person name="Gad'on N."/>
            <person name="Gorlenko V.M."/>
            <person name="Kompantseva E.I."/>
            <person name="Drews G."/>
        </authorList>
    </citation>
    <scope>NUCLEOTIDE SEQUENCE [LARGE SCALE GENOMIC DNA]</scope>
    <source>
        <strain evidence="2 3">KR-99</strain>
    </source>
</reference>
<organism evidence="2 3">
    <name type="scientific">Sphingomonas ursincola</name>
    <dbReference type="NCBI Taxonomy" id="56361"/>
    <lineage>
        <taxon>Bacteria</taxon>
        <taxon>Pseudomonadati</taxon>
        <taxon>Pseudomonadota</taxon>
        <taxon>Alphaproteobacteria</taxon>
        <taxon>Sphingomonadales</taxon>
        <taxon>Sphingomonadaceae</taxon>
        <taxon>Sphingomonas</taxon>
    </lineage>
</organism>
<sequence length="108" mass="12246">METNPTRFEALQAAVKKAGGQSQFARDVGTTQPTVWRWLNQSRQLPAEYVLVAERLYGVSRHDLRPDIYPRPPINPDGVEDTLAHPLEDRFYGIDLATPQRMTAGARR</sequence>
<evidence type="ECO:0000259" key="1">
    <source>
        <dbReference type="PROSITE" id="PS50943"/>
    </source>
</evidence>
<dbReference type="EMBL" id="VDES01000001">
    <property type="protein sequence ID" value="MBA1373186.1"/>
    <property type="molecule type" value="Genomic_DNA"/>
</dbReference>
<dbReference type="CDD" id="cd00093">
    <property type="entry name" value="HTH_XRE"/>
    <property type="match status" value="1"/>
</dbReference>
<evidence type="ECO:0000313" key="3">
    <source>
        <dbReference type="Proteomes" id="UP000589292"/>
    </source>
</evidence>
<name>A0A7V8RB48_9SPHN</name>
<feature type="domain" description="HTH cro/C1-type" evidence="1">
    <location>
        <begin position="21"/>
        <end position="64"/>
    </location>
</feature>
<dbReference type="GO" id="GO:0003677">
    <property type="term" value="F:DNA binding"/>
    <property type="evidence" value="ECO:0007669"/>
    <property type="project" value="InterPro"/>
</dbReference>
<proteinExistence type="predicted"/>
<comment type="caution">
    <text evidence="2">The sequence shown here is derived from an EMBL/GenBank/DDBJ whole genome shotgun (WGS) entry which is preliminary data.</text>
</comment>
<dbReference type="SUPFAM" id="SSF47413">
    <property type="entry name" value="lambda repressor-like DNA-binding domains"/>
    <property type="match status" value="1"/>
</dbReference>
<dbReference type="InterPro" id="IPR001387">
    <property type="entry name" value="Cro/C1-type_HTH"/>
</dbReference>
<dbReference type="Pfam" id="PF15943">
    <property type="entry name" value="YdaS_toxin"/>
    <property type="match status" value="1"/>
</dbReference>
<dbReference type="InterPro" id="IPR031856">
    <property type="entry name" value="YdaS_toxin-like"/>
</dbReference>
<keyword evidence="3" id="KW-1185">Reference proteome</keyword>
<dbReference type="AlphaFoldDB" id="A0A7V8RB48"/>